<evidence type="ECO:0000256" key="13">
    <source>
        <dbReference type="ARBA" id="ARBA00023306"/>
    </source>
</evidence>
<dbReference type="SMART" id="SM00388">
    <property type="entry name" value="HisKA"/>
    <property type="match status" value="1"/>
</dbReference>
<dbReference type="Pfam" id="PF02518">
    <property type="entry name" value="HATPase_c"/>
    <property type="match status" value="1"/>
</dbReference>
<evidence type="ECO:0000313" key="23">
    <source>
        <dbReference type="EMBL" id="EMI19934.1"/>
    </source>
</evidence>
<comment type="catalytic activity">
    <reaction evidence="1">
        <text>ATP + protein L-histidine = ADP + protein N-phospho-L-histidine.</text>
        <dbReference type="EC" id="2.7.13.3"/>
    </reaction>
</comment>
<evidence type="ECO:0000256" key="3">
    <source>
        <dbReference type="ARBA" id="ARBA00004370"/>
    </source>
</evidence>
<proteinExistence type="predicted"/>
<keyword evidence="6" id="KW-0808">Transferase</keyword>
<feature type="coiled-coil region" evidence="16">
    <location>
        <begin position="653"/>
        <end position="736"/>
    </location>
</feature>
<dbReference type="Pfam" id="PF00512">
    <property type="entry name" value="HisKA"/>
    <property type="match status" value="1"/>
</dbReference>
<keyword evidence="14" id="KW-0145">Chemotaxis</keyword>
<dbReference type="InterPro" id="IPR036890">
    <property type="entry name" value="HATPase_C_sf"/>
</dbReference>
<evidence type="ECO:0000256" key="7">
    <source>
        <dbReference type="ARBA" id="ARBA00022691"/>
    </source>
</evidence>
<dbReference type="PROSITE" id="PS50113">
    <property type="entry name" value="PAC"/>
    <property type="match status" value="3"/>
</dbReference>
<dbReference type="InterPro" id="IPR003594">
    <property type="entry name" value="HATPase_dom"/>
</dbReference>
<evidence type="ECO:0000256" key="6">
    <source>
        <dbReference type="ARBA" id="ARBA00022679"/>
    </source>
</evidence>
<dbReference type="SUPFAM" id="SSF47384">
    <property type="entry name" value="Homodimeric domain of signal transducing histidine kinase"/>
    <property type="match status" value="1"/>
</dbReference>
<dbReference type="Pfam" id="PF03705">
    <property type="entry name" value="CheR_N"/>
    <property type="match status" value="1"/>
</dbReference>
<dbReference type="SUPFAM" id="SSF55874">
    <property type="entry name" value="ATPase domain of HSP90 chaperone/DNA topoisomerase II/histidine kinase"/>
    <property type="match status" value="1"/>
</dbReference>
<dbReference type="SUPFAM" id="SSF53335">
    <property type="entry name" value="S-adenosyl-L-methionine-dependent methyltransferases"/>
    <property type="match status" value="1"/>
</dbReference>
<dbReference type="PRINTS" id="PR00996">
    <property type="entry name" value="CHERMTFRASE"/>
</dbReference>
<dbReference type="SMART" id="SM00448">
    <property type="entry name" value="REC"/>
    <property type="match status" value="1"/>
</dbReference>
<evidence type="ECO:0000256" key="5">
    <source>
        <dbReference type="ARBA" id="ARBA00022603"/>
    </source>
</evidence>
<dbReference type="GO" id="GO:0008984">
    <property type="term" value="F:protein-glutamate methylesterase activity"/>
    <property type="evidence" value="ECO:0007669"/>
    <property type="project" value="InterPro"/>
</dbReference>
<dbReference type="SMART" id="SM00086">
    <property type="entry name" value="PAC"/>
    <property type="match status" value="3"/>
</dbReference>
<dbReference type="Pfam" id="PF00072">
    <property type="entry name" value="Response_reg"/>
    <property type="match status" value="1"/>
</dbReference>
<feature type="domain" description="PAC" evidence="20">
    <location>
        <begin position="1056"/>
        <end position="1112"/>
    </location>
</feature>
<dbReference type="InterPro" id="IPR000780">
    <property type="entry name" value="CheR_MeTrfase"/>
</dbReference>
<keyword evidence="7" id="KW-0949">S-adenosyl-L-methionine</keyword>
<gene>
    <name evidence="23" type="ORF">RMSM_03134</name>
</gene>
<dbReference type="Gene3D" id="1.10.287.130">
    <property type="match status" value="1"/>
</dbReference>
<name>M5S180_9BACT</name>
<dbReference type="Gene3D" id="3.30.565.10">
    <property type="entry name" value="Histidine kinase-like ATPase, C-terminal domain"/>
    <property type="match status" value="1"/>
</dbReference>
<dbReference type="InterPro" id="IPR022641">
    <property type="entry name" value="CheR_N"/>
</dbReference>
<dbReference type="SUPFAM" id="SSF52172">
    <property type="entry name" value="CheY-like"/>
    <property type="match status" value="1"/>
</dbReference>
<dbReference type="Gene3D" id="3.40.50.150">
    <property type="entry name" value="Vaccinia Virus protein VP39"/>
    <property type="match status" value="1"/>
</dbReference>
<keyword evidence="5" id="KW-0489">Methyltransferase</keyword>
<dbReference type="Gene3D" id="1.10.155.10">
    <property type="entry name" value="Chemotaxis receptor methyltransferase CheR, N-terminal domain"/>
    <property type="match status" value="1"/>
</dbReference>
<dbReference type="InterPro" id="IPR022642">
    <property type="entry name" value="CheR_C"/>
</dbReference>
<comment type="catalytic activity">
    <reaction evidence="2">
        <text>L-glutamyl-[protein] + S-adenosyl-L-methionine = [protein]-L-glutamate 5-O-methyl ester + S-adenosyl-L-homocysteine</text>
        <dbReference type="Rhea" id="RHEA:24452"/>
        <dbReference type="Rhea" id="RHEA-COMP:10208"/>
        <dbReference type="Rhea" id="RHEA-COMP:10311"/>
        <dbReference type="ChEBI" id="CHEBI:29973"/>
        <dbReference type="ChEBI" id="CHEBI:57856"/>
        <dbReference type="ChEBI" id="CHEBI:59789"/>
        <dbReference type="ChEBI" id="CHEBI:82795"/>
        <dbReference type="EC" id="2.1.1.80"/>
    </reaction>
</comment>
<dbReference type="SUPFAM" id="SSF47757">
    <property type="entry name" value="Chemotaxis receptor methyltransferase CheR, N-terminal domain"/>
    <property type="match status" value="1"/>
</dbReference>
<feature type="modified residue" description="4-aspartylphosphate" evidence="15">
    <location>
        <position position="1431"/>
    </location>
</feature>
<dbReference type="GO" id="GO:0005737">
    <property type="term" value="C:cytoplasm"/>
    <property type="evidence" value="ECO:0007669"/>
    <property type="project" value="InterPro"/>
</dbReference>
<dbReference type="InterPro" id="IPR035965">
    <property type="entry name" value="PAS-like_dom_sf"/>
</dbReference>
<evidence type="ECO:0000256" key="8">
    <source>
        <dbReference type="ARBA" id="ARBA00022741"/>
    </source>
</evidence>
<dbReference type="PANTHER" id="PTHR24422">
    <property type="entry name" value="CHEMOTAXIS PROTEIN METHYLTRANSFERASE"/>
    <property type="match status" value="1"/>
</dbReference>
<dbReference type="EMBL" id="ANOG01000457">
    <property type="protein sequence ID" value="EMI19934.1"/>
    <property type="molecule type" value="Genomic_DNA"/>
</dbReference>
<feature type="domain" description="Response regulatory" evidence="18">
    <location>
        <begin position="1377"/>
        <end position="1496"/>
    </location>
</feature>
<dbReference type="InterPro" id="IPR000673">
    <property type="entry name" value="Sig_transdc_resp-reg_Me-estase"/>
</dbReference>
<keyword evidence="11" id="KW-0902">Two-component regulatory system</keyword>
<dbReference type="SMART" id="SM00387">
    <property type="entry name" value="HATPase_c"/>
    <property type="match status" value="1"/>
</dbReference>
<keyword evidence="12" id="KW-0472">Membrane</keyword>
<evidence type="ECO:0000256" key="14">
    <source>
        <dbReference type="PROSITE-ProRule" id="PRU00050"/>
    </source>
</evidence>
<dbReference type="PROSITE" id="PS50112">
    <property type="entry name" value="PAS"/>
    <property type="match status" value="2"/>
</dbReference>
<dbReference type="InterPro" id="IPR036804">
    <property type="entry name" value="CheR_N_sf"/>
</dbReference>
<dbReference type="PROSITE" id="PS50122">
    <property type="entry name" value="CHEB"/>
    <property type="match status" value="1"/>
</dbReference>
<evidence type="ECO:0000259" key="18">
    <source>
        <dbReference type="PROSITE" id="PS50110"/>
    </source>
</evidence>
<comment type="caution">
    <text evidence="23">The sequence shown here is derived from an EMBL/GenBank/DDBJ whole genome shotgun (WGS) entry which is preliminary data.</text>
</comment>
<dbReference type="InterPro" id="IPR036097">
    <property type="entry name" value="HisK_dim/P_sf"/>
</dbReference>
<dbReference type="SMART" id="SM00138">
    <property type="entry name" value="MeTrc"/>
    <property type="match status" value="1"/>
</dbReference>
<dbReference type="PATRIC" id="fig|1265738.3.peg.3130"/>
<dbReference type="OrthoDB" id="288469at2"/>
<dbReference type="NCBIfam" id="TIGR00229">
    <property type="entry name" value="sensory_box"/>
    <property type="match status" value="2"/>
</dbReference>
<dbReference type="InterPro" id="IPR001610">
    <property type="entry name" value="PAC"/>
</dbReference>
<dbReference type="CDD" id="cd00130">
    <property type="entry name" value="PAS"/>
    <property type="match status" value="2"/>
</dbReference>
<feature type="domain" description="PAC" evidence="20">
    <location>
        <begin position="799"/>
        <end position="853"/>
    </location>
</feature>
<feature type="domain" description="CheB-type methylesterase" evidence="21">
    <location>
        <begin position="14"/>
        <end position="202"/>
    </location>
</feature>
<dbReference type="InterPro" id="IPR000700">
    <property type="entry name" value="PAS-assoc_C"/>
</dbReference>
<evidence type="ECO:0000313" key="24">
    <source>
        <dbReference type="Proteomes" id="UP000011991"/>
    </source>
</evidence>
<dbReference type="InterPro" id="IPR050903">
    <property type="entry name" value="Bact_Chemotaxis_MeTrfase"/>
</dbReference>
<dbReference type="PROSITE" id="PS50123">
    <property type="entry name" value="CHER"/>
    <property type="match status" value="1"/>
</dbReference>
<evidence type="ECO:0000259" key="19">
    <source>
        <dbReference type="PROSITE" id="PS50112"/>
    </source>
</evidence>
<dbReference type="InterPro" id="IPR013767">
    <property type="entry name" value="PAS_fold"/>
</dbReference>
<comment type="subcellular location">
    <subcellularLocation>
        <location evidence="3">Membrane</location>
    </subcellularLocation>
</comment>
<dbReference type="Gene3D" id="3.40.50.180">
    <property type="entry name" value="Methylesterase CheB, C-terminal domain"/>
    <property type="match status" value="1"/>
</dbReference>
<evidence type="ECO:0000259" key="20">
    <source>
        <dbReference type="PROSITE" id="PS50113"/>
    </source>
</evidence>
<sequence>MTPSNHESDPNHRPDPCIVVGIGASAGGLAALRQFFSDVPSDSGIAFVVVVHLSPEHESHLAEILQPKLKIPIQQVTETIPLEPNQVYVIPPGCNLTAIDTHLRLDELEAERSQRAPIDHFFRTLAKTHDGESIAVILTGTGSDGTLGMKEVKERGGVVIVQDPNDAEYDGMPQSAVATGLADVVLPLSRIASEVLTLAKSRPRVEVPTSGEALTDAQLALLQKIFAQIHARVGWDFTRYKRSTIMRRIVRRMQLCRIRELGEYVQRLREEPEEVQILADDLLITVTNFFRDGEVYSRLERVIIPKLFESKGPDDEIRVWSVGCATGEEAYSLAMLLTEQAAKQETPPKVQIFASDLHEHSLATARDGFYSGDITTDVSPARLKRFFIKENSGYRIRKEIRELVVFTPHNLLGDPPFSRLDMIVCRNVMIYLQREIQKDIIELFHYALRLDGWLVLGSSETVENSELFRSQHKKECIYQKRNVPAPEPRLPVFPLTTGHMIGDKRGSEARNHPLAYGTLHARMVERYAPPSLLISPDDKVVHISEHAGRYLIHPGGELTANVLKLVREELRIELRSILHSTRERSQPTAGKPIEVRFNGDSAQVTMDARPAIEPNQDGFVLVIFNEQPIIAKSVSATATKGNRSTTTENDHRVAELQSELEMTQQRLQSIIEEYETGQEEMKASNEELQSTNEELRSTMEELETSKEELQSMNEELQTVNQENRHKVEELAQLSSDLQNLLAATHIATLFLDREMRILRFTPAISELFNVRMADRGRPLSDFTHRLGYEEMLADCDEVLRSLIPIEREVQDHSGNWYLTRVLPYRSTDDRIEGIVITFVEITKRKESERNLQQSQERYRLLVENATEYAIFMLDADAKITLWNRGAERLFGYADDDIIGRSFLILGTQQDRDEGRLDAELVEARQSGHFSSERWQQRSDGSTFWGGGVITAIQNDLGQHTGFAVVIRDNTERSRNEGLVRESEARLRLACEATGFGSYDYDIQKEQAVWSPELYQMMQLPTDTRISRELIRSLLHPEDRDAFEQCYKETIKPGGTERHDHQFRIIVDGQTRWLRDIGHSFFVGEGNQRHAVRLVGMIQDITAQKEYEASLEQARRAAEVANQSRGEFLANMSHEIRTPMTAILGHVDILSDILSDPKHRNYLETIRRNGKFLLHIINDILDLSKIDAGKLIMERDRVRLDHMLSDLRSLFEARAQAKGLDFAIEFDGLIPETIEIDALRLRQILVNLLGNAIKFTETGSVRLVVRYVAAASQLQFDVVDTGIGIPQDRIDALFEPFAQADASTTRNYGGTGLGLTICRRFARMFGGDISVQSELGRGSVFSLAVDCGTNENVRHIHPDLNSTSKPTVELNNVKITGSILIVDDRRDIRYLAARILKNAGASIETADNGHDAVQKVQQAELSDRPFDLVVMDMQMPQMDGYEATRTLRQQGFDRPIIALTANAMQGDREACIAAGCTDYISKPIDNAEMLQLVAHLMVRDESK</sequence>
<dbReference type="Gene3D" id="3.40.50.2300">
    <property type="match status" value="1"/>
</dbReference>
<keyword evidence="14" id="KW-0378">Hydrolase</keyword>
<evidence type="ECO:0000256" key="16">
    <source>
        <dbReference type="SAM" id="Coils"/>
    </source>
</evidence>
<dbReference type="GO" id="GO:0006935">
    <property type="term" value="P:chemotaxis"/>
    <property type="evidence" value="ECO:0007669"/>
    <property type="project" value="UniProtKB-UniRule"/>
</dbReference>
<accession>M5S180</accession>
<dbReference type="Pfam" id="PF00989">
    <property type="entry name" value="PAS"/>
    <property type="match status" value="1"/>
</dbReference>
<keyword evidence="16" id="KW-0175">Coiled coil</keyword>
<dbReference type="GO" id="GO:0032259">
    <property type="term" value="P:methylation"/>
    <property type="evidence" value="ECO:0007669"/>
    <property type="project" value="UniProtKB-KW"/>
</dbReference>
<keyword evidence="9 23" id="KW-0418">Kinase</keyword>
<feature type="domain" description="CheR-type methyltransferase" evidence="22">
    <location>
        <begin position="222"/>
        <end position="462"/>
    </location>
</feature>
<evidence type="ECO:0000256" key="4">
    <source>
        <dbReference type="ARBA" id="ARBA00022553"/>
    </source>
</evidence>
<keyword evidence="13" id="KW-0131">Cell cycle</keyword>
<dbReference type="InterPro" id="IPR000014">
    <property type="entry name" value="PAS"/>
</dbReference>
<dbReference type="InterPro" id="IPR005467">
    <property type="entry name" value="His_kinase_dom"/>
</dbReference>
<keyword evidence="8" id="KW-0547">Nucleotide-binding</keyword>
<dbReference type="CDD" id="cd16922">
    <property type="entry name" value="HATPase_EvgS-ArcB-TorS-like"/>
    <property type="match status" value="1"/>
</dbReference>
<dbReference type="Gene3D" id="3.30.450.20">
    <property type="entry name" value="PAS domain"/>
    <property type="match status" value="3"/>
</dbReference>
<dbReference type="InterPro" id="IPR011006">
    <property type="entry name" value="CheY-like_superfamily"/>
</dbReference>
<dbReference type="SUPFAM" id="SSF55785">
    <property type="entry name" value="PYP-like sensor domain (PAS domain)"/>
    <property type="match status" value="3"/>
</dbReference>
<dbReference type="Pfam" id="PF01339">
    <property type="entry name" value="CheB_methylest"/>
    <property type="match status" value="1"/>
</dbReference>
<keyword evidence="24" id="KW-1185">Reference proteome</keyword>
<dbReference type="RefSeq" id="WP_008697320.1">
    <property type="nucleotide sequence ID" value="NZ_ANOG01000457.1"/>
</dbReference>
<dbReference type="FunFam" id="3.30.565.10:FF:000010">
    <property type="entry name" value="Sensor histidine kinase RcsC"/>
    <property type="match status" value="1"/>
</dbReference>
<evidence type="ECO:0000256" key="2">
    <source>
        <dbReference type="ARBA" id="ARBA00001541"/>
    </source>
</evidence>
<feature type="domain" description="Histidine kinase" evidence="17">
    <location>
        <begin position="1130"/>
        <end position="1348"/>
    </location>
</feature>
<evidence type="ECO:0000259" key="21">
    <source>
        <dbReference type="PROSITE" id="PS50122"/>
    </source>
</evidence>
<dbReference type="Proteomes" id="UP000011991">
    <property type="component" value="Unassembled WGS sequence"/>
</dbReference>
<dbReference type="InterPro" id="IPR001789">
    <property type="entry name" value="Sig_transdc_resp-reg_receiver"/>
</dbReference>
<evidence type="ECO:0000256" key="15">
    <source>
        <dbReference type="PROSITE-ProRule" id="PRU00169"/>
    </source>
</evidence>
<keyword evidence="10" id="KW-0067">ATP-binding</keyword>
<dbReference type="PANTHER" id="PTHR24422:SF27">
    <property type="entry name" value="PROTEIN-GLUTAMATE O-METHYLTRANSFERASE"/>
    <property type="match status" value="1"/>
</dbReference>
<evidence type="ECO:0000256" key="1">
    <source>
        <dbReference type="ARBA" id="ARBA00000085"/>
    </source>
</evidence>
<evidence type="ECO:0000259" key="22">
    <source>
        <dbReference type="PROSITE" id="PS50123"/>
    </source>
</evidence>
<dbReference type="GO" id="GO:0000156">
    <property type="term" value="F:phosphorelay response regulator activity"/>
    <property type="evidence" value="ECO:0007669"/>
    <property type="project" value="InterPro"/>
</dbReference>
<evidence type="ECO:0000256" key="11">
    <source>
        <dbReference type="ARBA" id="ARBA00023012"/>
    </source>
</evidence>
<dbReference type="CDD" id="cd17546">
    <property type="entry name" value="REC_hyHK_CKI1_RcsC-like"/>
    <property type="match status" value="1"/>
</dbReference>
<dbReference type="InterPro" id="IPR029063">
    <property type="entry name" value="SAM-dependent_MTases_sf"/>
</dbReference>
<evidence type="ECO:0000259" key="17">
    <source>
        <dbReference type="PROSITE" id="PS50109"/>
    </source>
</evidence>
<feature type="active site" evidence="14">
    <location>
        <position position="25"/>
    </location>
</feature>
<dbReference type="InterPro" id="IPR003661">
    <property type="entry name" value="HisK_dim/P_dom"/>
</dbReference>
<dbReference type="GO" id="GO:0000155">
    <property type="term" value="F:phosphorelay sensor kinase activity"/>
    <property type="evidence" value="ECO:0007669"/>
    <property type="project" value="InterPro"/>
</dbReference>
<feature type="active site" evidence="14">
    <location>
        <position position="52"/>
    </location>
</feature>
<dbReference type="InterPro" id="IPR013655">
    <property type="entry name" value="PAS_fold_3"/>
</dbReference>
<feature type="active site" evidence="14">
    <location>
        <position position="144"/>
    </location>
</feature>
<dbReference type="CDD" id="cd16434">
    <property type="entry name" value="CheB-CheR_fusion"/>
    <property type="match status" value="1"/>
</dbReference>
<protein>
    <submittedName>
        <fullName evidence="23">Signal transduction histidine kinase with CheB and CheR activity</fullName>
    </submittedName>
</protein>
<evidence type="ECO:0000256" key="10">
    <source>
        <dbReference type="ARBA" id="ARBA00022840"/>
    </source>
</evidence>
<dbReference type="InterPro" id="IPR035909">
    <property type="entry name" value="CheB_C"/>
</dbReference>
<dbReference type="GO" id="GO:0006355">
    <property type="term" value="P:regulation of DNA-templated transcription"/>
    <property type="evidence" value="ECO:0007669"/>
    <property type="project" value="InterPro"/>
</dbReference>
<dbReference type="GO" id="GO:0008983">
    <property type="term" value="F:protein-glutamate O-methyltransferase activity"/>
    <property type="evidence" value="ECO:0007669"/>
    <property type="project" value="UniProtKB-EC"/>
</dbReference>
<reference evidence="23 24" key="1">
    <citation type="journal article" date="2013" name="Mar. Genomics">
        <title>Expression of sulfatases in Rhodopirellula baltica and the diversity of sulfatases in the genus Rhodopirellula.</title>
        <authorList>
            <person name="Wegner C.E."/>
            <person name="Richter-Heitmann T."/>
            <person name="Klindworth A."/>
            <person name="Klockow C."/>
            <person name="Richter M."/>
            <person name="Achstetter T."/>
            <person name="Glockner F.O."/>
            <person name="Harder J."/>
        </authorList>
    </citation>
    <scope>NUCLEOTIDE SEQUENCE [LARGE SCALE GENOMIC DNA]</scope>
    <source>
        <strain evidence="23 24">SM1</strain>
    </source>
</reference>
<dbReference type="Gene3D" id="2.10.70.100">
    <property type="match status" value="1"/>
</dbReference>
<dbReference type="Pfam" id="PF13596">
    <property type="entry name" value="PAS_10"/>
    <property type="match status" value="1"/>
</dbReference>
<organism evidence="23 24">
    <name type="scientific">Rhodopirellula maiorica SM1</name>
    <dbReference type="NCBI Taxonomy" id="1265738"/>
    <lineage>
        <taxon>Bacteria</taxon>
        <taxon>Pseudomonadati</taxon>
        <taxon>Planctomycetota</taxon>
        <taxon>Planctomycetia</taxon>
        <taxon>Pirellulales</taxon>
        <taxon>Pirellulaceae</taxon>
        <taxon>Novipirellula</taxon>
    </lineage>
</organism>
<dbReference type="CDD" id="cd00082">
    <property type="entry name" value="HisKA"/>
    <property type="match status" value="1"/>
</dbReference>
<feature type="domain" description="PAS" evidence="19">
    <location>
        <begin position="854"/>
        <end position="927"/>
    </location>
</feature>
<dbReference type="SUPFAM" id="SSF52738">
    <property type="entry name" value="Methylesterase CheB, C-terminal domain"/>
    <property type="match status" value="1"/>
</dbReference>
<feature type="domain" description="PAS" evidence="19">
    <location>
        <begin position="982"/>
        <end position="1053"/>
    </location>
</feature>
<dbReference type="PROSITE" id="PS50110">
    <property type="entry name" value="RESPONSE_REGULATORY"/>
    <property type="match status" value="1"/>
</dbReference>
<dbReference type="SMART" id="SM00091">
    <property type="entry name" value="PAS"/>
    <property type="match status" value="4"/>
</dbReference>
<dbReference type="FunFam" id="1.10.287.130:FF:000038">
    <property type="entry name" value="Sensory transduction histidine kinase"/>
    <property type="match status" value="1"/>
</dbReference>
<dbReference type="Pfam" id="PF08447">
    <property type="entry name" value="PAS_3"/>
    <property type="match status" value="1"/>
</dbReference>
<evidence type="ECO:0000256" key="12">
    <source>
        <dbReference type="ARBA" id="ARBA00023136"/>
    </source>
</evidence>
<feature type="domain" description="PAC" evidence="20">
    <location>
        <begin position="929"/>
        <end position="981"/>
    </location>
</feature>
<dbReference type="Pfam" id="PF01739">
    <property type="entry name" value="CheR"/>
    <property type="match status" value="1"/>
</dbReference>
<keyword evidence="4 15" id="KW-0597">Phosphoprotein</keyword>
<evidence type="ECO:0000256" key="9">
    <source>
        <dbReference type="ARBA" id="ARBA00022777"/>
    </source>
</evidence>
<dbReference type="PROSITE" id="PS50109">
    <property type="entry name" value="HIS_KIN"/>
    <property type="match status" value="1"/>
</dbReference>
<dbReference type="GO" id="GO:0016020">
    <property type="term" value="C:membrane"/>
    <property type="evidence" value="ECO:0007669"/>
    <property type="project" value="UniProtKB-SubCell"/>
</dbReference>
<dbReference type="GO" id="GO:0005524">
    <property type="term" value="F:ATP binding"/>
    <property type="evidence" value="ECO:0007669"/>
    <property type="project" value="UniProtKB-KW"/>
</dbReference>